<dbReference type="Pfam" id="PF13521">
    <property type="entry name" value="AAA_28"/>
    <property type="match status" value="1"/>
</dbReference>
<proteinExistence type="predicted"/>
<reference evidence="3" key="1">
    <citation type="journal article" date="2017" name="Nat. Ecol. Evol.">
        <title>Genome expansion and lineage-specific genetic innovations in the forest pathogenic fungi Armillaria.</title>
        <authorList>
            <person name="Sipos G."/>
            <person name="Prasanna A.N."/>
            <person name="Walter M.C."/>
            <person name="O'Connor E."/>
            <person name="Balint B."/>
            <person name="Krizsan K."/>
            <person name="Kiss B."/>
            <person name="Hess J."/>
            <person name="Varga T."/>
            <person name="Slot J."/>
            <person name="Riley R."/>
            <person name="Boka B."/>
            <person name="Rigling D."/>
            <person name="Barry K."/>
            <person name="Lee J."/>
            <person name="Mihaltcheva S."/>
            <person name="LaButti K."/>
            <person name="Lipzen A."/>
            <person name="Waldron R."/>
            <person name="Moloney N.M."/>
            <person name="Sperisen C."/>
            <person name="Kredics L."/>
            <person name="Vagvoelgyi C."/>
            <person name="Patrignani A."/>
            <person name="Fitzpatrick D."/>
            <person name="Nagy I."/>
            <person name="Doyle S."/>
            <person name="Anderson J.B."/>
            <person name="Grigoriev I.V."/>
            <person name="Gueldener U."/>
            <person name="Muensterkoetter M."/>
            <person name="Nagy L.G."/>
        </authorList>
    </citation>
    <scope>NUCLEOTIDE SEQUENCE [LARGE SCALE GENOMIC DNA]</scope>
    <source>
        <strain evidence="3">C18/9</strain>
    </source>
</reference>
<name>A0A284S6K7_ARMOS</name>
<dbReference type="Gene3D" id="3.40.50.300">
    <property type="entry name" value="P-loop containing nucleotide triphosphate hydrolases"/>
    <property type="match status" value="1"/>
</dbReference>
<dbReference type="InterPro" id="IPR038727">
    <property type="entry name" value="NadR/Ttd14_AAA_dom"/>
</dbReference>
<dbReference type="CDD" id="cd02019">
    <property type="entry name" value="NK"/>
    <property type="match status" value="1"/>
</dbReference>
<evidence type="ECO:0000313" key="2">
    <source>
        <dbReference type="EMBL" id="SJL16647.1"/>
    </source>
</evidence>
<organism evidence="2 3">
    <name type="scientific">Armillaria ostoyae</name>
    <name type="common">Armillaria root rot fungus</name>
    <dbReference type="NCBI Taxonomy" id="47428"/>
    <lineage>
        <taxon>Eukaryota</taxon>
        <taxon>Fungi</taxon>
        <taxon>Dikarya</taxon>
        <taxon>Basidiomycota</taxon>
        <taxon>Agaricomycotina</taxon>
        <taxon>Agaricomycetes</taxon>
        <taxon>Agaricomycetidae</taxon>
        <taxon>Agaricales</taxon>
        <taxon>Marasmiineae</taxon>
        <taxon>Physalacriaceae</taxon>
        <taxon>Armillaria</taxon>
    </lineage>
</organism>
<evidence type="ECO:0000259" key="1">
    <source>
        <dbReference type="Pfam" id="PF13521"/>
    </source>
</evidence>
<dbReference type="InterPro" id="IPR027417">
    <property type="entry name" value="P-loop_NTPase"/>
</dbReference>
<dbReference type="Proteomes" id="UP000219338">
    <property type="component" value="Unassembled WGS sequence"/>
</dbReference>
<keyword evidence="3" id="KW-1185">Reference proteome</keyword>
<dbReference type="EMBL" id="FUEG01000036">
    <property type="protein sequence ID" value="SJL16647.1"/>
    <property type="molecule type" value="Genomic_DNA"/>
</dbReference>
<feature type="domain" description="NadR/Ttd14 AAA" evidence="1">
    <location>
        <begin position="12"/>
        <end position="180"/>
    </location>
</feature>
<gene>
    <name evidence="2" type="ORF">ARMOST_20174</name>
</gene>
<dbReference type="OrthoDB" id="6118920at2759"/>
<sequence>MATKGSDCASTRIYVVGPSSTGKTTLCNALAKKLDLHDSAYITEVARTVIKERGFTRAHIGLLEMQEAIMDAQIDRERETRGAYPVQLFDRSALDPIVYAVLTGRSDLDGKERGESLSRRDKFQETLAEYRNSSSFFFLLAPVEEWLVDDGTRHLDNGKECFVIFERVLSGLGISYRVIGESTKDLNDRTSAVLEVANLQ</sequence>
<accession>A0A284S6K7</accession>
<protein>
    <recommendedName>
        <fullName evidence="1">NadR/Ttd14 AAA domain-containing protein</fullName>
    </recommendedName>
</protein>
<dbReference type="SUPFAM" id="SSF52540">
    <property type="entry name" value="P-loop containing nucleoside triphosphate hydrolases"/>
    <property type="match status" value="1"/>
</dbReference>
<evidence type="ECO:0000313" key="3">
    <source>
        <dbReference type="Proteomes" id="UP000219338"/>
    </source>
</evidence>
<dbReference type="AlphaFoldDB" id="A0A284S6K7"/>
<dbReference type="OMA" id="CEAGTPW"/>